<dbReference type="RefSeq" id="WP_140217456.1">
    <property type="nucleotide sequence ID" value="NZ_CP021645.1"/>
</dbReference>
<feature type="domain" description="CENP-V/GFA" evidence="5">
    <location>
        <begin position="7"/>
        <end position="105"/>
    </location>
</feature>
<dbReference type="GO" id="GO:0046872">
    <property type="term" value="F:metal ion binding"/>
    <property type="evidence" value="ECO:0007669"/>
    <property type="project" value="UniProtKB-KW"/>
</dbReference>
<comment type="similarity">
    <text evidence="1">Belongs to the Gfa family.</text>
</comment>
<dbReference type="AlphaFoldDB" id="A0A4Y5W3Q6"/>
<keyword evidence="3" id="KW-0862">Zinc</keyword>
<dbReference type="InterPro" id="IPR006913">
    <property type="entry name" value="CENP-V/GFA"/>
</dbReference>
<dbReference type="InterPro" id="IPR011057">
    <property type="entry name" value="Mss4-like_sf"/>
</dbReference>
<reference evidence="6" key="1">
    <citation type="submission" date="2017-05" db="EMBL/GenBank/DDBJ databases">
        <title>Complete genome sequence of Pseudomonas psychrotolerans CS51.</title>
        <authorList>
            <person name="Asaf S."/>
            <person name="Kang S.M."/>
            <person name="Lee I.J."/>
        </authorList>
    </citation>
    <scope>NUCLEOTIDE SEQUENCE [LARGE SCALE GENOMIC DNA]</scope>
    <source>
        <strain evidence="6">CS51</strain>
    </source>
</reference>
<dbReference type="Pfam" id="PF04828">
    <property type="entry name" value="GFA"/>
    <property type="match status" value="1"/>
</dbReference>
<keyword evidence="2" id="KW-0479">Metal-binding</keyword>
<keyword evidence="4" id="KW-0456">Lyase</keyword>
<protein>
    <submittedName>
        <fullName evidence="6">Aldehyde-activating protein</fullName>
    </submittedName>
</protein>
<dbReference type="Gene3D" id="3.90.1590.10">
    <property type="entry name" value="glutathione-dependent formaldehyde- activating enzyme (gfa)"/>
    <property type="match status" value="1"/>
</dbReference>
<dbReference type="PROSITE" id="PS51891">
    <property type="entry name" value="CENP_V_GFA"/>
    <property type="match status" value="1"/>
</dbReference>
<dbReference type="PANTHER" id="PTHR33337:SF40">
    <property type="entry name" value="CENP-V_GFA DOMAIN-CONTAINING PROTEIN-RELATED"/>
    <property type="match status" value="1"/>
</dbReference>
<sequence>MSTPLSCHGQCLCGAVQLDCRPDSTEVSACHCQTCRRWGGGPLLVAECALPPIIGGGDALAIHASSDWAERGFCRHCGTHLFYRLKTKPYYAIPVGLLGDGPDWTLTSEVFTDAKPAWYCFSNQTRQLTGAQLFAEQDPSDPT</sequence>
<proteinExistence type="inferred from homology"/>
<dbReference type="PANTHER" id="PTHR33337">
    <property type="entry name" value="GFA DOMAIN-CONTAINING PROTEIN"/>
    <property type="match status" value="1"/>
</dbReference>
<accession>A0A4Y5W3Q6</accession>
<gene>
    <name evidence="6" type="ORF">CCZ28_08620</name>
</gene>
<dbReference type="GO" id="GO:0016846">
    <property type="term" value="F:carbon-sulfur lyase activity"/>
    <property type="evidence" value="ECO:0007669"/>
    <property type="project" value="InterPro"/>
</dbReference>
<evidence type="ECO:0000256" key="1">
    <source>
        <dbReference type="ARBA" id="ARBA00005495"/>
    </source>
</evidence>
<dbReference type="EMBL" id="CP021645">
    <property type="protein sequence ID" value="QDD89070.1"/>
    <property type="molecule type" value="Genomic_DNA"/>
</dbReference>
<evidence type="ECO:0000256" key="2">
    <source>
        <dbReference type="ARBA" id="ARBA00022723"/>
    </source>
</evidence>
<evidence type="ECO:0000259" key="5">
    <source>
        <dbReference type="PROSITE" id="PS51891"/>
    </source>
</evidence>
<evidence type="ECO:0000256" key="3">
    <source>
        <dbReference type="ARBA" id="ARBA00022833"/>
    </source>
</evidence>
<evidence type="ECO:0000256" key="4">
    <source>
        <dbReference type="ARBA" id="ARBA00023239"/>
    </source>
</evidence>
<organism evidence="6">
    <name type="scientific">Pseudomonas oryzihabitans</name>
    <dbReference type="NCBI Taxonomy" id="47885"/>
    <lineage>
        <taxon>Bacteria</taxon>
        <taxon>Pseudomonadati</taxon>
        <taxon>Pseudomonadota</taxon>
        <taxon>Gammaproteobacteria</taxon>
        <taxon>Pseudomonadales</taxon>
        <taxon>Pseudomonadaceae</taxon>
        <taxon>Pseudomonas</taxon>
    </lineage>
</organism>
<evidence type="ECO:0000313" key="6">
    <source>
        <dbReference type="EMBL" id="QDD89070.1"/>
    </source>
</evidence>
<dbReference type="SUPFAM" id="SSF51316">
    <property type="entry name" value="Mss4-like"/>
    <property type="match status" value="1"/>
</dbReference>
<name>A0A4Y5W3Q6_9PSED</name>